<proteinExistence type="predicted"/>
<evidence type="ECO:0000313" key="3">
    <source>
        <dbReference type="Proteomes" id="UP001230915"/>
    </source>
</evidence>
<dbReference type="PANTHER" id="PTHR34387">
    <property type="entry name" value="SLR1258 PROTEIN"/>
    <property type="match status" value="1"/>
</dbReference>
<sequence>MKKLILSILIMTSISSFAQNEPTGVQVVGEGSLMASPDEVNLSIRVEHEGNTAEEVKNAVDKDVRSVFKFLKKSGIDDKYVRTEYLNVNKNYQYQTKTYNYVSNQAISIKLKDLDKYEEVISGLLATGINRIDGIQFGASTMEELKSQARKKAIQNAKAKAEDYVSALGHKLGTVLHISEVSSSQPYPVAYKSVAMSQTESSGGGEPTISLGEMDINVKVNVRFSILSE</sequence>
<dbReference type="Proteomes" id="UP001230915">
    <property type="component" value="Unassembled WGS sequence"/>
</dbReference>
<gene>
    <name evidence="2" type="ORF">RBU60_11565</name>
</gene>
<keyword evidence="3" id="KW-1185">Reference proteome</keyword>
<dbReference type="PANTHER" id="PTHR34387:SF1">
    <property type="entry name" value="PERIPLASMIC IMMUNOGENIC PROTEIN"/>
    <property type="match status" value="1"/>
</dbReference>
<keyword evidence="1" id="KW-0732">Signal</keyword>
<evidence type="ECO:0000313" key="2">
    <source>
        <dbReference type="EMBL" id="MDQ7918215.1"/>
    </source>
</evidence>
<comment type="caution">
    <text evidence="2">The sequence shown here is derived from an EMBL/GenBank/DDBJ whole genome shotgun (WGS) entry which is preliminary data.</text>
</comment>
<dbReference type="InterPro" id="IPR052022">
    <property type="entry name" value="26kDa_periplasmic_antigen"/>
</dbReference>
<evidence type="ECO:0000256" key="1">
    <source>
        <dbReference type="SAM" id="SignalP"/>
    </source>
</evidence>
<feature type="signal peptide" evidence="1">
    <location>
        <begin position="1"/>
        <end position="18"/>
    </location>
</feature>
<dbReference type="RefSeq" id="WP_308865208.1">
    <property type="nucleotide sequence ID" value="NZ_JAVHUL010000034.1"/>
</dbReference>
<dbReference type="EMBL" id="JAVHUL010000034">
    <property type="protein sequence ID" value="MDQ7918215.1"/>
    <property type="molecule type" value="Genomic_DNA"/>
</dbReference>
<feature type="chain" id="PRO_5045999459" evidence="1">
    <location>
        <begin position="19"/>
        <end position="229"/>
    </location>
</feature>
<dbReference type="InterPro" id="IPR007497">
    <property type="entry name" value="SIMPL/DUF541"/>
</dbReference>
<dbReference type="Pfam" id="PF04402">
    <property type="entry name" value="SIMPL"/>
    <property type="match status" value="1"/>
</dbReference>
<accession>A0ABU1A3C0</accession>
<dbReference type="Gene3D" id="3.30.70.2970">
    <property type="entry name" value="Protein of unknown function (DUF541), domain 2"/>
    <property type="match status" value="1"/>
</dbReference>
<name>A0ABU1A3C0_9FLAO</name>
<organism evidence="2 3">
    <name type="scientific">Mesonia profundi</name>
    <dbReference type="NCBI Taxonomy" id="3070998"/>
    <lineage>
        <taxon>Bacteria</taxon>
        <taxon>Pseudomonadati</taxon>
        <taxon>Bacteroidota</taxon>
        <taxon>Flavobacteriia</taxon>
        <taxon>Flavobacteriales</taxon>
        <taxon>Flavobacteriaceae</taxon>
        <taxon>Mesonia</taxon>
    </lineage>
</organism>
<protein>
    <submittedName>
        <fullName evidence="2">SIMPL domain-containing protein</fullName>
    </submittedName>
</protein>
<reference evidence="2 3" key="1">
    <citation type="submission" date="2023-08" db="EMBL/GenBank/DDBJ databases">
        <title>Mesonia sp. MT50, isolated from deep-sea sediment of the Mariana Trench.</title>
        <authorList>
            <person name="Fu H."/>
        </authorList>
    </citation>
    <scope>NUCLEOTIDE SEQUENCE [LARGE SCALE GENOMIC DNA]</scope>
    <source>
        <strain evidence="2 3">MT50</strain>
    </source>
</reference>
<dbReference type="Gene3D" id="3.30.110.170">
    <property type="entry name" value="Protein of unknown function (DUF541), domain 1"/>
    <property type="match status" value="1"/>
</dbReference>